<proteinExistence type="predicted"/>
<dbReference type="Proteomes" id="UP001347796">
    <property type="component" value="Unassembled WGS sequence"/>
</dbReference>
<name>A0AAN8K6Q8_PATCE</name>
<gene>
    <name evidence="2" type="ORF">SNE40_006069</name>
</gene>
<accession>A0AAN8K6Q8</accession>
<evidence type="ECO:0008006" key="4">
    <source>
        <dbReference type="Google" id="ProtNLM"/>
    </source>
</evidence>
<protein>
    <recommendedName>
        <fullName evidence="4">Tetratricopeptide repeat protein 39C</fullName>
    </recommendedName>
</protein>
<reference evidence="2 3" key="1">
    <citation type="submission" date="2024-01" db="EMBL/GenBank/DDBJ databases">
        <title>The genome of the rayed Mediterranean limpet Patella caerulea (Linnaeus, 1758).</title>
        <authorList>
            <person name="Anh-Thu Weber A."/>
            <person name="Halstead-Nussloch G."/>
        </authorList>
    </citation>
    <scope>NUCLEOTIDE SEQUENCE [LARGE SCALE GENOMIC DNA]</scope>
    <source>
        <strain evidence="2">AATW-2023a</strain>
        <tissue evidence="2">Whole specimen</tissue>
    </source>
</reference>
<dbReference type="InterPro" id="IPR019412">
    <property type="entry name" value="IML2/TPR_39"/>
</dbReference>
<dbReference type="InterPro" id="IPR011990">
    <property type="entry name" value="TPR-like_helical_dom_sf"/>
</dbReference>
<comment type="caution">
    <text evidence="2">The sequence shown here is derived from an EMBL/GenBank/DDBJ whole genome shotgun (WGS) entry which is preliminary data.</text>
</comment>
<dbReference type="PANTHER" id="PTHR31859:SF1">
    <property type="entry name" value="TETRATRICOPEPTIDE REPEAT PROTEIN 39C"/>
    <property type="match status" value="1"/>
</dbReference>
<dbReference type="EMBL" id="JAZGQO010000005">
    <property type="protein sequence ID" value="KAK6186798.1"/>
    <property type="molecule type" value="Genomic_DNA"/>
</dbReference>
<dbReference type="PANTHER" id="PTHR31859">
    <property type="entry name" value="TETRATRICOPEPTIDE REPEAT PROTEIN 39 FAMILY MEMBER"/>
    <property type="match status" value="1"/>
</dbReference>
<evidence type="ECO:0000313" key="3">
    <source>
        <dbReference type="Proteomes" id="UP001347796"/>
    </source>
</evidence>
<organism evidence="2 3">
    <name type="scientific">Patella caerulea</name>
    <name type="common">Rayed Mediterranean limpet</name>
    <dbReference type="NCBI Taxonomy" id="87958"/>
    <lineage>
        <taxon>Eukaryota</taxon>
        <taxon>Metazoa</taxon>
        <taxon>Spiralia</taxon>
        <taxon>Lophotrochozoa</taxon>
        <taxon>Mollusca</taxon>
        <taxon>Gastropoda</taxon>
        <taxon>Patellogastropoda</taxon>
        <taxon>Patelloidea</taxon>
        <taxon>Patellidae</taxon>
        <taxon>Patella</taxon>
    </lineage>
</organism>
<sequence>MADGIEIEDMTSQDGDESGGIDESEMALTGMNMLLNSGYDEARALFDKYKNESPLMQAGYSFVYFMQALMSFEDERLAEALKILQETEKKCEVGDSFMKNMKKKLSKKKKTNVASISLEDKLQRQIIVADCLLYQSILTFTNQDIPSYVKGGWYLRKAWKIYEKLHRDINQIRNRQIQAKINKMQASLKSASINGNSNSSSDDADSAIDGNSNELSEQLVGRLLGAVNFGYGTFQLCISIMPPKILKLIEFLGFEGDREAGLVALDYTSHSEDMKAPLATLGLLWYHTVLRPFFAIDGANGFSAGTSDAEAIISQKEKDFPNSSLFLFFRGRIHRLRKETDLSVAMYQRAFDEAKGQREIELMCLYEISWCNLMRLKWRDCLDGFERLSKESKWSKAYYSYLRGICTGAMGEVQEAFEVLKEVPGQVKKKNNQIEAFVFRRGEKLKKMPPTQEYCRLLALELIFLWHAIPTCTEEELKPMLDVCDMQTDKRSLHLKSLVEGAIYKELGQQEMAIQCFDETIARHQGLKEDYHIPAFAMFELATIYMLQPETEAKAKQLLLQIKEYKEYDFENRLSVRVNNSLRRLKNLESSRSKGASKS</sequence>
<feature type="region of interest" description="Disordered" evidence="1">
    <location>
        <begin position="1"/>
        <end position="23"/>
    </location>
</feature>
<keyword evidence="3" id="KW-1185">Reference proteome</keyword>
<dbReference type="SUPFAM" id="SSF48452">
    <property type="entry name" value="TPR-like"/>
    <property type="match status" value="1"/>
</dbReference>
<evidence type="ECO:0000313" key="2">
    <source>
        <dbReference type="EMBL" id="KAK6186798.1"/>
    </source>
</evidence>
<dbReference type="Pfam" id="PF10300">
    <property type="entry name" value="Iml2-TPR_39"/>
    <property type="match status" value="1"/>
</dbReference>
<evidence type="ECO:0000256" key="1">
    <source>
        <dbReference type="SAM" id="MobiDB-lite"/>
    </source>
</evidence>
<dbReference type="GO" id="GO:0060271">
    <property type="term" value="P:cilium assembly"/>
    <property type="evidence" value="ECO:0007669"/>
    <property type="project" value="TreeGrafter"/>
</dbReference>
<dbReference type="AlphaFoldDB" id="A0AAN8K6Q8"/>
<dbReference type="Gene3D" id="1.25.40.10">
    <property type="entry name" value="Tetratricopeptide repeat domain"/>
    <property type="match status" value="1"/>
</dbReference>